<reference evidence="11 12" key="1">
    <citation type="submission" date="2020-04" db="EMBL/GenBank/DDBJ databases">
        <title>Draft genome of Leeia sp. IMCC25680.</title>
        <authorList>
            <person name="Song J."/>
            <person name="Cho J.-C."/>
        </authorList>
    </citation>
    <scope>NUCLEOTIDE SEQUENCE [LARGE SCALE GENOMIC DNA]</scope>
    <source>
        <strain evidence="11 12">IMCC25680</strain>
    </source>
</reference>
<sequence length="322" mass="36564">MSVFTPVSEAELSDWLRAYTLGPLRELKGILAGIDNSNFFVTTEGDRSGNWPDQTRFVLTLFENLKAEQLPYNLELMEFLSQQGLPSPAPIRDRNGQYLGELNGKPAALVVRLEGDWTERPNVAQCAQVGGLLARMHLAGQAYPQQRENTHGNAWRIRTAIAVSRFLTPAEQGLMENEVALQATFDRSELPTGAIHADLFRDNILFVGDTVSGVIDFYFACTDLLLYDVAITVNDWCMGHDYRFDTARLQAFLQHYHATRPFTAAEAEAWPMMLRAAALRFWLSRLYDYFLPRPAEMNQPKDPRHFHRILAQHVRETPPLPV</sequence>
<dbReference type="RefSeq" id="WP_168877909.1">
    <property type="nucleotide sequence ID" value="NZ_JABAIM010000003.1"/>
</dbReference>
<keyword evidence="3 8" id="KW-0791">Threonine biosynthesis</keyword>
<keyword evidence="4 8" id="KW-0547">Nucleotide-binding</keyword>
<gene>
    <name evidence="8" type="primary">thrB</name>
    <name evidence="11" type="ORF">HF682_13840</name>
</gene>
<evidence type="ECO:0000256" key="7">
    <source>
        <dbReference type="ARBA" id="ARBA00038240"/>
    </source>
</evidence>
<dbReference type="Proteomes" id="UP000587991">
    <property type="component" value="Unassembled WGS sequence"/>
</dbReference>
<organism evidence="11 12">
    <name type="scientific">Leeia aquatica</name>
    <dbReference type="NCBI Taxonomy" id="2725557"/>
    <lineage>
        <taxon>Bacteria</taxon>
        <taxon>Pseudomonadati</taxon>
        <taxon>Pseudomonadota</taxon>
        <taxon>Betaproteobacteria</taxon>
        <taxon>Neisseriales</taxon>
        <taxon>Leeiaceae</taxon>
        <taxon>Leeia</taxon>
    </lineage>
</organism>
<dbReference type="SUPFAM" id="SSF56112">
    <property type="entry name" value="Protein kinase-like (PK-like)"/>
    <property type="match status" value="1"/>
</dbReference>
<dbReference type="UniPathway" id="UPA00050">
    <property type="reaction ID" value="UER00064"/>
</dbReference>
<evidence type="ECO:0000256" key="3">
    <source>
        <dbReference type="ARBA" id="ARBA00022697"/>
    </source>
</evidence>
<keyword evidence="6 8" id="KW-0067">ATP-binding</keyword>
<dbReference type="NCBIfam" id="NF003558">
    <property type="entry name" value="PRK05231.1"/>
    <property type="match status" value="1"/>
</dbReference>
<comment type="pathway">
    <text evidence="8">Amino-acid biosynthesis; L-threonine biosynthesis; L-threonine from L-aspartate: step 4/5.</text>
</comment>
<evidence type="ECO:0000259" key="10">
    <source>
        <dbReference type="Pfam" id="PF01636"/>
    </source>
</evidence>
<keyword evidence="2 8" id="KW-0808">Transferase</keyword>
<dbReference type="InterPro" id="IPR011009">
    <property type="entry name" value="Kinase-like_dom_sf"/>
</dbReference>
<accession>A0A847SJZ6</accession>
<dbReference type="GO" id="GO:0009088">
    <property type="term" value="P:threonine biosynthetic process"/>
    <property type="evidence" value="ECO:0007669"/>
    <property type="project" value="UniProtKB-UniRule"/>
</dbReference>
<dbReference type="InterPro" id="IPR002575">
    <property type="entry name" value="Aminoglycoside_PTrfase"/>
</dbReference>
<protein>
    <recommendedName>
        <fullName evidence="8 9">Homoserine kinase</fullName>
        <shortName evidence="8">HK</shortName>
        <shortName evidence="8">HSK</shortName>
        <ecNumber evidence="8 9">2.7.1.39</ecNumber>
    </recommendedName>
</protein>
<dbReference type="NCBIfam" id="TIGR00938">
    <property type="entry name" value="thrB_alt"/>
    <property type="match status" value="1"/>
</dbReference>
<dbReference type="Pfam" id="PF01636">
    <property type="entry name" value="APH"/>
    <property type="match status" value="1"/>
</dbReference>
<evidence type="ECO:0000256" key="4">
    <source>
        <dbReference type="ARBA" id="ARBA00022741"/>
    </source>
</evidence>
<proteinExistence type="inferred from homology"/>
<keyword evidence="12" id="KW-1185">Reference proteome</keyword>
<evidence type="ECO:0000256" key="8">
    <source>
        <dbReference type="HAMAP-Rule" id="MF_00301"/>
    </source>
</evidence>
<dbReference type="EMBL" id="JABAIM010000003">
    <property type="protein sequence ID" value="NLR76242.1"/>
    <property type="molecule type" value="Genomic_DNA"/>
</dbReference>
<dbReference type="GO" id="GO:0005524">
    <property type="term" value="F:ATP binding"/>
    <property type="evidence" value="ECO:0007669"/>
    <property type="project" value="UniProtKB-KW"/>
</dbReference>
<dbReference type="GO" id="GO:0004413">
    <property type="term" value="F:homoserine kinase activity"/>
    <property type="evidence" value="ECO:0007669"/>
    <property type="project" value="UniProtKB-UniRule"/>
</dbReference>
<feature type="domain" description="Aminoglycoside phosphotransferase" evidence="10">
    <location>
        <begin position="27"/>
        <end position="262"/>
    </location>
</feature>
<dbReference type="InterPro" id="IPR005280">
    <property type="entry name" value="Homoserine_kinase_II"/>
</dbReference>
<comment type="catalytic activity">
    <reaction evidence="8">
        <text>L-homoserine + ATP = O-phospho-L-homoserine + ADP + H(+)</text>
        <dbReference type="Rhea" id="RHEA:13985"/>
        <dbReference type="ChEBI" id="CHEBI:15378"/>
        <dbReference type="ChEBI" id="CHEBI:30616"/>
        <dbReference type="ChEBI" id="CHEBI:57476"/>
        <dbReference type="ChEBI" id="CHEBI:57590"/>
        <dbReference type="ChEBI" id="CHEBI:456216"/>
        <dbReference type="EC" id="2.7.1.39"/>
    </reaction>
</comment>
<comment type="similarity">
    <text evidence="7 8">Belongs to the pseudomonas-type ThrB family.</text>
</comment>
<keyword evidence="5 8" id="KW-0418">Kinase</keyword>
<dbReference type="Gene3D" id="3.90.1200.10">
    <property type="match status" value="1"/>
</dbReference>
<dbReference type="PANTHER" id="PTHR21064:SF6">
    <property type="entry name" value="AMINOGLYCOSIDE PHOSPHOTRANSFERASE DOMAIN-CONTAINING PROTEIN"/>
    <property type="match status" value="1"/>
</dbReference>
<dbReference type="InterPro" id="IPR050249">
    <property type="entry name" value="Pseudomonas-type_ThrB"/>
</dbReference>
<dbReference type="AlphaFoldDB" id="A0A847SJZ6"/>
<dbReference type="Gene3D" id="3.30.200.20">
    <property type="entry name" value="Phosphorylase Kinase, domain 1"/>
    <property type="match status" value="1"/>
</dbReference>
<dbReference type="PANTHER" id="PTHR21064">
    <property type="entry name" value="AMINOGLYCOSIDE PHOSPHOTRANSFERASE DOMAIN-CONTAINING PROTEIN-RELATED"/>
    <property type="match status" value="1"/>
</dbReference>
<evidence type="ECO:0000313" key="12">
    <source>
        <dbReference type="Proteomes" id="UP000587991"/>
    </source>
</evidence>
<evidence type="ECO:0000256" key="6">
    <source>
        <dbReference type="ARBA" id="ARBA00022840"/>
    </source>
</evidence>
<evidence type="ECO:0000256" key="5">
    <source>
        <dbReference type="ARBA" id="ARBA00022777"/>
    </source>
</evidence>
<dbReference type="EC" id="2.7.1.39" evidence="8 9"/>
<keyword evidence="1 8" id="KW-0028">Amino-acid biosynthesis</keyword>
<comment type="caution">
    <text evidence="11">The sequence shown here is derived from an EMBL/GenBank/DDBJ whole genome shotgun (WGS) entry which is preliminary data.</text>
</comment>
<name>A0A847SJZ6_9NEIS</name>
<evidence type="ECO:0000256" key="2">
    <source>
        <dbReference type="ARBA" id="ARBA00022679"/>
    </source>
</evidence>
<dbReference type="CDD" id="cd05153">
    <property type="entry name" value="HomoserineK_II"/>
    <property type="match status" value="1"/>
</dbReference>
<evidence type="ECO:0000256" key="1">
    <source>
        <dbReference type="ARBA" id="ARBA00022605"/>
    </source>
</evidence>
<dbReference type="HAMAP" id="MF_00301">
    <property type="entry name" value="Homoser_kinase_2"/>
    <property type="match status" value="1"/>
</dbReference>
<evidence type="ECO:0000256" key="9">
    <source>
        <dbReference type="NCBIfam" id="TIGR00938"/>
    </source>
</evidence>
<evidence type="ECO:0000313" key="11">
    <source>
        <dbReference type="EMBL" id="NLR76242.1"/>
    </source>
</evidence>